<accession>A0AA39D073</accession>
<dbReference type="PANTHER" id="PTHR33112:SF10">
    <property type="entry name" value="TOL"/>
    <property type="match status" value="1"/>
</dbReference>
<comment type="caution">
    <text evidence="2">The sequence shown here is derived from an EMBL/GenBank/DDBJ whole genome shotgun (WGS) entry which is preliminary data.</text>
</comment>
<name>A0AA39D073_9EURO</name>
<dbReference type="PANTHER" id="PTHR33112">
    <property type="entry name" value="DOMAIN PROTEIN, PUTATIVE-RELATED"/>
    <property type="match status" value="1"/>
</dbReference>
<gene>
    <name evidence="2" type="ORF">H2204_005226</name>
</gene>
<dbReference type="EMBL" id="JAPDRN010000028">
    <property type="protein sequence ID" value="KAJ9636626.1"/>
    <property type="molecule type" value="Genomic_DNA"/>
</dbReference>
<dbReference type="Pfam" id="PF06985">
    <property type="entry name" value="HET"/>
    <property type="match status" value="1"/>
</dbReference>
<evidence type="ECO:0000313" key="2">
    <source>
        <dbReference type="EMBL" id="KAJ9636626.1"/>
    </source>
</evidence>
<feature type="domain" description="Heterokaryon incompatibility" evidence="1">
    <location>
        <begin position="203"/>
        <end position="349"/>
    </location>
</feature>
<dbReference type="AlphaFoldDB" id="A0AA39D073"/>
<evidence type="ECO:0000313" key="3">
    <source>
        <dbReference type="Proteomes" id="UP001172681"/>
    </source>
</evidence>
<organism evidence="2 3">
    <name type="scientific">Knufia peltigerae</name>
    <dbReference type="NCBI Taxonomy" id="1002370"/>
    <lineage>
        <taxon>Eukaryota</taxon>
        <taxon>Fungi</taxon>
        <taxon>Dikarya</taxon>
        <taxon>Ascomycota</taxon>
        <taxon>Pezizomycotina</taxon>
        <taxon>Eurotiomycetes</taxon>
        <taxon>Chaetothyriomycetidae</taxon>
        <taxon>Chaetothyriales</taxon>
        <taxon>Trichomeriaceae</taxon>
        <taxon>Knufia</taxon>
    </lineage>
</organism>
<dbReference type="Proteomes" id="UP001172681">
    <property type="component" value="Unassembled WGS sequence"/>
</dbReference>
<proteinExistence type="predicted"/>
<evidence type="ECO:0000259" key="1">
    <source>
        <dbReference type="Pfam" id="PF06985"/>
    </source>
</evidence>
<dbReference type="InterPro" id="IPR010730">
    <property type="entry name" value="HET"/>
</dbReference>
<protein>
    <recommendedName>
        <fullName evidence="1">Heterokaryon incompatibility domain-containing protein</fullName>
    </recommendedName>
</protein>
<reference evidence="2" key="1">
    <citation type="submission" date="2022-10" db="EMBL/GenBank/DDBJ databases">
        <title>Culturing micro-colonial fungi from biological soil crusts in the Mojave desert and describing Neophaeococcomyces mojavensis, and introducing the new genera and species Taxawa tesnikishii.</title>
        <authorList>
            <person name="Kurbessoian T."/>
            <person name="Stajich J.E."/>
        </authorList>
    </citation>
    <scope>NUCLEOTIDE SEQUENCE</scope>
    <source>
        <strain evidence="2">TK_35</strain>
    </source>
</reference>
<sequence>MLCGHCRRLILQVDRLNLGAQVTDEVTAAGFEDSLDRKCYLCTRLRIQLGDAKWEHLFSDLSQQNSIAFDKSLVAADGFALVRLGCKLTPTTDRNRDGTAVGGKPYSYGYLQVTISPWASSATTSPQEVPLQSATSTSDARVLDLVRHWLDTCLCSSSHATCARRSRRPLFYPTCLIDIGDGMGDHSRWKLVNPRIERMSAPYITLSHRWGRDTLKLDKETQESMFRGLPISELPGAYQDAITVTRHLGVRYLWIDSICIRQDTLEDIQHEAAGMADVFGYALCNISALSGRQDGLFCARDAEVVSSDSVVLQSRDYALSTSYIINDLQLWRGELVHMPLTTRGWVLQEELLAARTVYFGARQVLWDCPGFRACETYPTMQPKRPLGMSMGPGKHRYFLHDEELGPISSVLEAAQSKIDHSEASLSTHEDQSMLFQVWTSLVAHYSLRNLTFPDDKLLAIAGISKLFGRIMRDEFVGGLWHRHFLEGLLWYIRPKTRTRAPLEYRAPSWSWASKDGYVMHADAANNSWSVARFSKVECKTTDGGAYGVVTSAILRLHAPSLELSVDDASGNWTTPKVPGLLVRLDATERPESIWRGINATGVIIRTSAYRVVGDAETDVARKVVLAVHGIVLTECVDEVTGKATGTYRRIGYFAVEDRRRSTLNPNWVPGGCNLFRGIGGSGTTTPSGTAAVTFPFDEQRQFLSEFDII</sequence>
<keyword evidence="3" id="KW-1185">Reference proteome</keyword>